<evidence type="ECO:0000313" key="2">
    <source>
        <dbReference type="EMBL" id="EET02742.1"/>
    </source>
</evidence>
<organism evidence="2">
    <name type="scientific">Burkholderia pseudomallei 1710a</name>
    <dbReference type="NCBI Taxonomy" id="320371"/>
    <lineage>
        <taxon>Bacteria</taxon>
        <taxon>Pseudomonadati</taxon>
        <taxon>Pseudomonadota</taxon>
        <taxon>Betaproteobacteria</taxon>
        <taxon>Burkholderiales</taxon>
        <taxon>Burkholderiaceae</taxon>
        <taxon>Burkholderia</taxon>
        <taxon>pseudomallei group</taxon>
    </lineage>
</organism>
<name>A0A0E1VZB4_BURPE</name>
<dbReference type="HOGENOM" id="CLU_202372_0_0_4"/>
<accession>A0A0E1VZB4</accession>
<gene>
    <name evidence="2" type="ORF">BURPS1710A_A0040</name>
</gene>
<dbReference type="Proteomes" id="UP000001812">
    <property type="component" value="Chromosome II"/>
</dbReference>
<reference evidence="2" key="1">
    <citation type="submission" date="2009-05" db="EMBL/GenBank/DDBJ databases">
        <authorList>
            <person name="Harkins D.M."/>
            <person name="DeShazer D."/>
            <person name="Woods D.E."/>
            <person name="Brinkac L.M."/>
            <person name="Brown K.A."/>
            <person name="Hung G.C."/>
            <person name="Tuanyok A."/>
            <person name="Zhang B."/>
            <person name="Nierman W.C."/>
        </authorList>
    </citation>
    <scope>NUCLEOTIDE SEQUENCE [LARGE SCALE GENOMIC DNA]</scope>
    <source>
        <strain evidence="2">1710a</strain>
    </source>
</reference>
<proteinExistence type="predicted"/>
<protein>
    <submittedName>
        <fullName evidence="2">Uncharacterized protein</fullName>
    </submittedName>
</protein>
<sequence length="50" mass="5792">MKRTVELNPNEPLGHYHSSKHCKHSGSQNDGADRLRSVRLYKSTLYFSMD</sequence>
<dbReference type="AlphaFoldDB" id="A0A0E1VZB4"/>
<dbReference type="EMBL" id="CM000833">
    <property type="protein sequence ID" value="EET02742.1"/>
    <property type="molecule type" value="Genomic_DNA"/>
</dbReference>
<feature type="region of interest" description="Disordered" evidence="1">
    <location>
        <begin position="1"/>
        <end position="35"/>
    </location>
</feature>
<evidence type="ECO:0000256" key="1">
    <source>
        <dbReference type="SAM" id="MobiDB-lite"/>
    </source>
</evidence>